<gene>
    <name evidence="2" type="ORF">PTRG_09497</name>
</gene>
<dbReference type="InterPro" id="IPR023213">
    <property type="entry name" value="CAT-like_dom_sf"/>
</dbReference>
<organism evidence="2 3">
    <name type="scientific">Pyrenophora tritici-repentis (strain Pt-1C-BFP)</name>
    <name type="common">Wheat tan spot fungus</name>
    <name type="synonym">Drechslera tritici-repentis</name>
    <dbReference type="NCBI Taxonomy" id="426418"/>
    <lineage>
        <taxon>Eukaryota</taxon>
        <taxon>Fungi</taxon>
        <taxon>Dikarya</taxon>
        <taxon>Ascomycota</taxon>
        <taxon>Pezizomycotina</taxon>
        <taxon>Dothideomycetes</taxon>
        <taxon>Pleosporomycetidae</taxon>
        <taxon>Pleosporales</taxon>
        <taxon>Pleosporineae</taxon>
        <taxon>Pleosporaceae</taxon>
        <taxon>Pyrenophora</taxon>
    </lineage>
</organism>
<protein>
    <submittedName>
        <fullName evidence="2">Uncharacterized protein</fullName>
    </submittedName>
</protein>
<dbReference type="Pfam" id="PF02458">
    <property type="entry name" value="Transferase"/>
    <property type="match status" value="1"/>
</dbReference>
<dbReference type="Gene3D" id="3.30.559.10">
    <property type="entry name" value="Chloramphenicol acetyltransferase-like domain"/>
    <property type="match status" value="1"/>
</dbReference>
<dbReference type="STRING" id="426418.B2WHN8"/>
<dbReference type="InParanoid" id="B2WHN8"/>
<proteinExistence type="predicted"/>
<accession>B2WHN8</accession>
<reference evidence="3" key="1">
    <citation type="journal article" date="2013" name="G3 (Bethesda)">
        <title>Comparative genomics of a plant-pathogenic fungus, Pyrenophora tritici-repentis, reveals transduplication and the impact of repeat elements on pathogenicity and population divergence.</title>
        <authorList>
            <person name="Manning V.A."/>
            <person name="Pandelova I."/>
            <person name="Dhillon B."/>
            <person name="Wilhelm L.J."/>
            <person name="Goodwin S.B."/>
            <person name="Berlin A.M."/>
            <person name="Figueroa M."/>
            <person name="Freitag M."/>
            <person name="Hane J.K."/>
            <person name="Henrissat B."/>
            <person name="Holman W.H."/>
            <person name="Kodira C.D."/>
            <person name="Martin J."/>
            <person name="Oliver R.P."/>
            <person name="Robbertse B."/>
            <person name="Schackwitz W."/>
            <person name="Schwartz D.C."/>
            <person name="Spatafora J.W."/>
            <person name="Turgeon B.G."/>
            <person name="Yandava C."/>
            <person name="Young S."/>
            <person name="Zhou S."/>
            <person name="Zeng Q."/>
            <person name="Grigoriev I.V."/>
            <person name="Ma L.-J."/>
            <person name="Ciuffetti L.M."/>
        </authorList>
    </citation>
    <scope>NUCLEOTIDE SEQUENCE [LARGE SCALE GENOMIC DNA]</scope>
    <source>
        <strain evidence="3">Pt-1C-BFP</strain>
    </source>
</reference>
<dbReference type="Proteomes" id="UP000001471">
    <property type="component" value="Unassembled WGS sequence"/>
</dbReference>
<name>B2WHN8_PYRTR</name>
<feature type="region of interest" description="Disordered" evidence="1">
    <location>
        <begin position="264"/>
        <end position="288"/>
    </location>
</feature>
<evidence type="ECO:0000313" key="3">
    <source>
        <dbReference type="Proteomes" id="UP000001471"/>
    </source>
</evidence>
<evidence type="ECO:0000256" key="1">
    <source>
        <dbReference type="SAM" id="MobiDB-lite"/>
    </source>
</evidence>
<dbReference type="AlphaFoldDB" id="B2WHN8"/>
<dbReference type="eggNOG" id="ENOG502T1DZ">
    <property type="taxonomic scope" value="Eukaryota"/>
</dbReference>
<dbReference type="HOGENOM" id="CLU_968247_0_0_1"/>
<dbReference type="EMBL" id="DS231625">
    <property type="protein sequence ID" value="EDU42548.1"/>
    <property type="molecule type" value="Genomic_DNA"/>
</dbReference>
<feature type="non-terminal residue" evidence="2">
    <location>
        <position position="1"/>
    </location>
</feature>
<evidence type="ECO:0000313" key="2">
    <source>
        <dbReference type="EMBL" id="EDU42548.1"/>
    </source>
</evidence>
<dbReference type="GeneID" id="6347787"/>
<sequence>VNDLREALCTYLSGSNKPNVSRFATLTAIIWAYIIRARLPLLKASKNTQSALAIVVDLRKHLGSSCSSPEYLGNLVISSIATWKLPHTKTVAHADDTVPLQELISGLEVGQKIKSPTIPTSVPHNDHLKSLASFASQISTTTRAVNKKWATTELSQVLHHPSTAQQASLEYSNGPDLYITSWMHMGADRKWDIPGADSSQATAIRRSAWVSEGGITVLPRKKDGEGGEGVPYEVMISLAEADMEAFEEGVEEDGWLELGKGDEMGVEDGGLPPMDGCDNSPWMPRSTL</sequence>
<dbReference type="KEGG" id="ptrr:6347787"/>
<dbReference type="OrthoDB" id="1862401at2759"/>